<dbReference type="Gene3D" id="3.40.525.10">
    <property type="entry name" value="CRAL-TRIO lipid binding domain"/>
    <property type="match status" value="1"/>
</dbReference>
<proteinExistence type="predicted"/>
<name>A0AAW1PLF3_9CHLO</name>
<dbReference type="SMART" id="SM00516">
    <property type="entry name" value="SEC14"/>
    <property type="match status" value="1"/>
</dbReference>
<dbReference type="CDD" id="cd00170">
    <property type="entry name" value="SEC14"/>
    <property type="match status" value="1"/>
</dbReference>
<dbReference type="InterPro" id="IPR001251">
    <property type="entry name" value="CRAL-TRIO_dom"/>
</dbReference>
<feature type="region of interest" description="Disordered" evidence="1">
    <location>
        <begin position="255"/>
        <end position="274"/>
    </location>
</feature>
<dbReference type="Proteomes" id="UP001489004">
    <property type="component" value="Unassembled WGS sequence"/>
</dbReference>
<evidence type="ECO:0000256" key="1">
    <source>
        <dbReference type="SAM" id="MobiDB-lite"/>
    </source>
</evidence>
<organism evidence="3 4">
    <name type="scientific">[Myrmecia] bisecta</name>
    <dbReference type="NCBI Taxonomy" id="41462"/>
    <lineage>
        <taxon>Eukaryota</taxon>
        <taxon>Viridiplantae</taxon>
        <taxon>Chlorophyta</taxon>
        <taxon>core chlorophytes</taxon>
        <taxon>Trebouxiophyceae</taxon>
        <taxon>Trebouxiales</taxon>
        <taxon>Trebouxiaceae</taxon>
        <taxon>Myrmecia</taxon>
    </lineage>
</organism>
<evidence type="ECO:0000259" key="2">
    <source>
        <dbReference type="PROSITE" id="PS50191"/>
    </source>
</evidence>
<protein>
    <recommendedName>
        <fullName evidence="2">CRAL-TRIO domain-containing protein</fullName>
    </recommendedName>
</protein>
<feature type="domain" description="CRAL-TRIO" evidence="2">
    <location>
        <begin position="75"/>
        <end position="240"/>
    </location>
</feature>
<comment type="caution">
    <text evidence="3">The sequence shown here is derived from an EMBL/GenBank/DDBJ whole genome shotgun (WGS) entry which is preliminary data.</text>
</comment>
<dbReference type="InterPro" id="IPR036865">
    <property type="entry name" value="CRAL-TRIO_dom_sf"/>
</dbReference>
<accession>A0AAW1PLF3</accession>
<sequence>MDSDRRDLPGETSGRELASVHCHHNWPQHLLHKVLTAPFRVTLRGNVCGLEAAGSAIVAHAHWRAEHVPRGRIFEDEIPNELAAQKVFLQGVDLQGRPVLIVMASRHDMGHRNIMETKQLICYTLDNAIAAADTTLNKHSQILCLFDLSGLRMNNLDLKALQAVFELLQQHYPERLAALWFLNAPMIFWGIWRLVGPFIQPATKEKIQFLSGAARQRTLNQFIPQEVLPEQYGGAAPFVPIEQAVAQRLEHDSGLPALEPADDEDEEARHGDSRLAAAQRAVGRWAGAGWNFVKRHNPVHAAQSLARAAEESRPWHAVKGWRPWRRGPKRVLTPEEEVKLELKRKASIRRQDSLMHAARRRLPAVRPLVMKLLIPDFLMTVLRKASQAIKWAWTHVKEGQLTHSGLHLTSPDFQSHGAHKAPVVHVYLHNDQQSKARMASALQRGPSPADACDVSTTLEVPEELQPQDEASLRALWRQCLEASLPEAMC</sequence>
<dbReference type="AlphaFoldDB" id="A0AAW1PLF3"/>
<keyword evidence="4" id="KW-1185">Reference proteome</keyword>
<evidence type="ECO:0000313" key="3">
    <source>
        <dbReference type="EMBL" id="KAK9808894.1"/>
    </source>
</evidence>
<dbReference type="SUPFAM" id="SSF52087">
    <property type="entry name" value="CRAL/TRIO domain"/>
    <property type="match status" value="1"/>
</dbReference>
<dbReference type="PROSITE" id="PS50191">
    <property type="entry name" value="CRAL_TRIO"/>
    <property type="match status" value="1"/>
</dbReference>
<dbReference type="Pfam" id="PF00650">
    <property type="entry name" value="CRAL_TRIO"/>
    <property type="match status" value="1"/>
</dbReference>
<gene>
    <name evidence="3" type="ORF">WJX72_005949</name>
</gene>
<evidence type="ECO:0000313" key="4">
    <source>
        <dbReference type="Proteomes" id="UP001489004"/>
    </source>
</evidence>
<dbReference type="PANTHER" id="PTHR46277">
    <property type="entry name" value="OS03G0850700 PROTEIN"/>
    <property type="match status" value="1"/>
</dbReference>
<reference evidence="3 4" key="1">
    <citation type="journal article" date="2024" name="Nat. Commun.">
        <title>Phylogenomics reveals the evolutionary origins of lichenization in chlorophyte algae.</title>
        <authorList>
            <person name="Puginier C."/>
            <person name="Libourel C."/>
            <person name="Otte J."/>
            <person name="Skaloud P."/>
            <person name="Haon M."/>
            <person name="Grisel S."/>
            <person name="Petersen M."/>
            <person name="Berrin J.G."/>
            <person name="Delaux P.M."/>
            <person name="Dal Grande F."/>
            <person name="Keller J."/>
        </authorList>
    </citation>
    <scope>NUCLEOTIDE SEQUENCE [LARGE SCALE GENOMIC DNA]</scope>
    <source>
        <strain evidence="3 4">SAG 2043</strain>
    </source>
</reference>
<dbReference type="EMBL" id="JALJOR010000011">
    <property type="protein sequence ID" value="KAK9808894.1"/>
    <property type="molecule type" value="Genomic_DNA"/>
</dbReference>
<dbReference type="PANTHER" id="PTHR46277:SF3">
    <property type="entry name" value="BINDING PROTEIN, PUTATIVE-RELATED"/>
    <property type="match status" value="1"/>
</dbReference>